<evidence type="ECO:0000313" key="2">
    <source>
        <dbReference type="EMBL" id="KAE8376432.1"/>
    </source>
</evidence>
<evidence type="ECO:0000313" key="3">
    <source>
        <dbReference type="Proteomes" id="UP000326198"/>
    </source>
</evidence>
<keyword evidence="3" id="KW-1185">Reference proteome</keyword>
<organism evidence="2 3">
    <name type="scientific">Aspergillus bertholletiae</name>
    <dbReference type="NCBI Taxonomy" id="1226010"/>
    <lineage>
        <taxon>Eukaryota</taxon>
        <taxon>Fungi</taxon>
        <taxon>Dikarya</taxon>
        <taxon>Ascomycota</taxon>
        <taxon>Pezizomycotina</taxon>
        <taxon>Eurotiomycetes</taxon>
        <taxon>Eurotiomycetidae</taxon>
        <taxon>Eurotiales</taxon>
        <taxon>Aspergillaceae</taxon>
        <taxon>Aspergillus</taxon>
        <taxon>Aspergillus subgen. Circumdati</taxon>
    </lineage>
</organism>
<gene>
    <name evidence="2" type="ORF">BDV26DRAFT_294090</name>
</gene>
<dbReference type="AlphaFoldDB" id="A0A5N7B2V9"/>
<dbReference type="Proteomes" id="UP000326198">
    <property type="component" value="Unassembled WGS sequence"/>
</dbReference>
<reference evidence="2 3" key="1">
    <citation type="submission" date="2019-04" db="EMBL/GenBank/DDBJ databases">
        <title>Friends and foes A comparative genomics studyof 23 Aspergillus species from section Flavi.</title>
        <authorList>
            <consortium name="DOE Joint Genome Institute"/>
            <person name="Kjaerbolling I."/>
            <person name="Vesth T."/>
            <person name="Frisvad J.C."/>
            <person name="Nybo J.L."/>
            <person name="Theobald S."/>
            <person name="Kildgaard S."/>
            <person name="Isbrandt T."/>
            <person name="Kuo A."/>
            <person name="Sato A."/>
            <person name="Lyhne E.K."/>
            <person name="Kogle M.E."/>
            <person name="Wiebenga A."/>
            <person name="Kun R.S."/>
            <person name="Lubbers R.J."/>
            <person name="Makela M.R."/>
            <person name="Barry K."/>
            <person name="Chovatia M."/>
            <person name="Clum A."/>
            <person name="Daum C."/>
            <person name="Haridas S."/>
            <person name="He G."/>
            <person name="LaButti K."/>
            <person name="Lipzen A."/>
            <person name="Mondo S."/>
            <person name="Riley R."/>
            <person name="Salamov A."/>
            <person name="Simmons B.A."/>
            <person name="Magnuson J.K."/>
            <person name="Henrissat B."/>
            <person name="Mortensen U.H."/>
            <person name="Larsen T.O."/>
            <person name="Devries R.P."/>
            <person name="Grigoriev I.V."/>
            <person name="Machida M."/>
            <person name="Baker S.E."/>
            <person name="Andersen M.R."/>
        </authorList>
    </citation>
    <scope>NUCLEOTIDE SEQUENCE [LARGE SCALE GENOMIC DNA]</scope>
    <source>
        <strain evidence="2 3">IBT 29228</strain>
    </source>
</reference>
<proteinExistence type="predicted"/>
<accession>A0A5N7B2V9</accession>
<feature type="region of interest" description="Disordered" evidence="1">
    <location>
        <begin position="211"/>
        <end position="230"/>
    </location>
</feature>
<dbReference type="OrthoDB" id="4508008at2759"/>
<protein>
    <submittedName>
        <fullName evidence="2">Uncharacterized protein</fullName>
    </submittedName>
</protein>
<sequence length="244" mass="27854">MPTVERARDQITAMLRLLRYLFQDGNKDLLDELLALYDGKLPDFETILKWPKLMNLGPWPESPANDLQTANRHGMVGLVLLDSYRDSFSMDPSKESDKQPWWAEVEITKDIDFDPLTDGDDFNKRTRFGAILKQLVQNGSKKVVVSPNNNSQVKKVYCICLGDFLKGETPTVEKGTKMILEDLENLVTAPAASSLEVAEFQISAKYWQDQHRRESRKAPSMPNTPRIGFLDDDDLEELREGFWG</sequence>
<evidence type="ECO:0000256" key="1">
    <source>
        <dbReference type="SAM" id="MobiDB-lite"/>
    </source>
</evidence>
<name>A0A5N7B2V9_9EURO</name>
<dbReference type="EMBL" id="ML736240">
    <property type="protein sequence ID" value="KAE8376432.1"/>
    <property type="molecule type" value="Genomic_DNA"/>
</dbReference>